<dbReference type="STRING" id="5722.A2ECL6"/>
<evidence type="ECO:0000256" key="4">
    <source>
        <dbReference type="ARBA" id="ARBA00023067"/>
    </source>
</evidence>
<evidence type="ECO:0000256" key="2">
    <source>
        <dbReference type="ARBA" id="ARBA00022618"/>
    </source>
</evidence>
<organism evidence="9 10">
    <name type="scientific">Trichomonas vaginalis (strain ATCC PRA-98 / G3)</name>
    <dbReference type="NCBI Taxonomy" id="412133"/>
    <lineage>
        <taxon>Eukaryota</taxon>
        <taxon>Metamonada</taxon>
        <taxon>Parabasalia</taxon>
        <taxon>Trichomonadida</taxon>
        <taxon>Trichomonadidae</taxon>
        <taxon>Trichomonas</taxon>
    </lineage>
</organism>
<keyword evidence="5" id="KW-0539">Nucleus</keyword>
<accession>A2ECL6</accession>
<feature type="compositionally biased region" description="Polar residues" evidence="7">
    <location>
        <begin position="1028"/>
        <end position="1043"/>
    </location>
</feature>
<feature type="domain" description="Condensin complex subunit 1 C-terminal" evidence="8">
    <location>
        <begin position="715"/>
        <end position="843"/>
    </location>
</feature>
<gene>
    <name evidence="9" type="ORF">TVAG_056570</name>
</gene>
<name>A2ECL6_TRIV3</name>
<comment type="subcellular location">
    <subcellularLocation>
        <location evidence="1">Nucleus</location>
    </subcellularLocation>
</comment>
<dbReference type="InterPro" id="IPR026971">
    <property type="entry name" value="CND1/NCAPD3"/>
</dbReference>
<dbReference type="Gene3D" id="1.25.10.10">
    <property type="entry name" value="Leucine-rich Repeat Variant"/>
    <property type="match status" value="1"/>
</dbReference>
<feature type="region of interest" description="Disordered" evidence="7">
    <location>
        <begin position="1022"/>
        <end position="1059"/>
    </location>
</feature>
<evidence type="ECO:0000256" key="3">
    <source>
        <dbReference type="ARBA" id="ARBA00022776"/>
    </source>
</evidence>
<dbReference type="InterPro" id="IPR032682">
    <property type="entry name" value="Cnd1_C"/>
</dbReference>
<evidence type="ECO:0000313" key="10">
    <source>
        <dbReference type="Proteomes" id="UP000001542"/>
    </source>
</evidence>
<dbReference type="Pfam" id="PF12717">
    <property type="entry name" value="Cnd1"/>
    <property type="match status" value="1"/>
</dbReference>
<dbReference type="InterPro" id="IPR011989">
    <property type="entry name" value="ARM-like"/>
</dbReference>
<dbReference type="Proteomes" id="UP000001542">
    <property type="component" value="Unassembled WGS sequence"/>
</dbReference>
<evidence type="ECO:0000256" key="1">
    <source>
        <dbReference type="ARBA" id="ARBA00004123"/>
    </source>
</evidence>
<evidence type="ECO:0000256" key="7">
    <source>
        <dbReference type="SAM" id="MobiDB-lite"/>
    </source>
</evidence>
<dbReference type="PANTHER" id="PTHR14222">
    <property type="entry name" value="CONDENSIN"/>
    <property type="match status" value="1"/>
</dbReference>
<dbReference type="GO" id="GO:0007076">
    <property type="term" value="P:mitotic chromosome condensation"/>
    <property type="evidence" value="ECO:0000318"/>
    <property type="project" value="GO_Central"/>
</dbReference>
<evidence type="ECO:0000313" key="9">
    <source>
        <dbReference type="EMBL" id="EAY09613.1"/>
    </source>
</evidence>
<dbReference type="OrthoDB" id="10263978at2759"/>
<dbReference type="InterPro" id="IPR016024">
    <property type="entry name" value="ARM-type_fold"/>
</dbReference>
<dbReference type="GO" id="GO:0000779">
    <property type="term" value="C:condensed chromosome, centromeric region"/>
    <property type="evidence" value="ECO:0000318"/>
    <property type="project" value="GO_Central"/>
</dbReference>
<feature type="compositionally biased region" description="Low complexity" evidence="7">
    <location>
        <begin position="900"/>
        <end position="913"/>
    </location>
</feature>
<dbReference type="InParanoid" id="A2ECL6"/>
<dbReference type="Pfam" id="PF12765">
    <property type="entry name" value="Cohesin_HEAT"/>
    <property type="match status" value="1"/>
</dbReference>
<keyword evidence="10" id="KW-1185">Reference proteome</keyword>
<keyword evidence="4" id="KW-0226">DNA condensation</keyword>
<evidence type="ECO:0000259" key="8">
    <source>
        <dbReference type="Pfam" id="PF12717"/>
    </source>
</evidence>
<dbReference type="SUPFAM" id="SSF48371">
    <property type="entry name" value="ARM repeat"/>
    <property type="match status" value="1"/>
</dbReference>
<proteinExistence type="predicted"/>
<dbReference type="GO" id="GO:0051301">
    <property type="term" value="P:cell division"/>
    <property type="evidence" value="ECO:0007669"/>
    <property type="project" value="UniProtKB-KW"/>
</dbReference>
<dbReference type="GO" id="GO:0042393">
    <property type="term" value="F:histone binding"/>
    <property type="evidence" value="ECO:0000318"/>
    <property type="project" value="GO_Central"/>
</dbReference>
<protein>
    <recommendedName>
        <fullName evidence="8">Condensin complex subunit 1 C-terminal domain-containing protein</fullName>
    </recommendedName>
</protein>
<feature type="region of interest" description="Disordered" evidence="7">
    <location>
        <begin position="896"/>
        <end position="916"/>
    </location>
</feature>
<dbReference type="GO" id="GO:0005634">
    <property type="term" value="C:nucleus"/>
    <property type="evidence" value="ECO:0007669"/>
    <property type="project" value="UniProtKB-SubCell"/>
</dbReference>
<evidence type="ECO:0000256" key="5">
    <source>
        <dbReference type="ARBA" id="ARBA00023242"/>
    </source>
</evidence>
<keyword evidence="3" id="KW-0498">Mitosis</keyword>
<dbReference type="AlphaFoldDB" id="A2ECL6"/>
<dbReference type="GO" id="GO:0010032">
    <property type="term" value="P:meiotic chromosome condensation"/>
    <property type="evidence" value="ECO:0000318"/>
    <property type="project" value="GO_Central"/>
</dbReference>
<dbReference type="InterPro" id="IPR026003">
    <property type="entry name" value="Cohesin_HEAT"/>
</dbReference>
<dbReference type="KEGG" id="tva:4767536"/>
<reference evidence="9" key="1">
    <citation type="submission" date="2006-10" db="EMBL/GenBank/DDBJ databases">
        <authorList>
            <person name="Amadeo P."/>
            <person name="Zhao Q."/>
            <person name="Wortman J."/>
            <person name="Fraser-Liggett C."/>
            <person name="Carlton J."/>
        </authorList>
    </citation>
    <scope>NUCLEOTIDE SEQUENCE</scope>
    <source>
        <strain evidence="9">G3</strain>
    </source>
</reference>
<reference evidence="9" key="2">
    <citation type="journal article" date="2007" name="Science">
        <title>Draft genome sequence of the sexually transmitted pathogen Trichomonas vaginalis.</title>
        <authorList>
            <person name="Carlton J.M."/>
            <person name="Hirt R.P."/>
            <person name="Silva J.C."/>
            <person name="Delcher A.L."/>
            <person name="Schatz M."/>
            <person name="Zhao Q."/>
            <person name="Wortman J.R."/>
            <person name="Bidwell S.L."/>
            <person name="Alsmark U.C.M."/>
            <person name="Besteiro S."/>
            <person name="Sicheritz-Ponten T."/>
            <person name="Noel C.J."/>
            <person name="Dacks J.B."/>
            <person name="Foster P.G."/>
            <person name="Simillion C."/>
            <person name="Van de Peer Y."/>
            <person name="Miranda-Saavedra D."/>
            <person name="Barton G.J."/>
            <person name="Westrop G.D."/>
            <person name="Mueller S."/>
            <person name="Dessi D."/>
            <person name="Fiori P.L."/>
            <person name="Ren Q."/>
            <person name="Paulsen I."/>
            <person name="Zhang H."/>
            <person name="Bastida-Corcuera F.D."/>
            <person name="Simoes-Barbosa A."/>
            <person name="Brown M.T."/>
            <person name="Hayes R.D."/>
            <person name="Mukherjee M."/>
            <person name="Okumura C.Y."/>
            <person name="Schneider R."/>
            <person name="Smith A.J."/>
            <person name="Vanacova S."/>
            <person name="Villalvazo M."/>
            <person name="Haas B.J."/>
            <person name="Pertea M."/>
            <person name="Feldblyum T.V."/>
            <person name="Utterback T.R."/>
            <person name="Shu C.L."/>
            <person name="Osoegawa K."/>
            <person name="de Jong P.J."/>
            <person name="Hrdy I."/>
            <person name="Horvathova L."/>
            <person name="Zubacova Z."/>
            <person name="Dolezal P."/>
            <person name="Malik S.B."/>
            <person name="Logsdon J.M. Jr."/>
            <person name="Henze K."/>
            <person name="Gupta A."/>
            <person name="Wang C.C."/>
            <person name="Dunne R.L."/>
            <person name="Upcroft J.A."/>
            <person name="Upcroft P."/>
            <person name="White O."/>
            <person name="Salzberg S.L."/>
            <person name="Tang P."/>
            <person name="Chiu C.-H."/>
            <person name="Lee Y.-S."/>
            <person name="Embley T.M."/>
            <person name="Coombs G.H."/>
            <person name="Mottram J.C."/>
            <person name="Tachezy J."/>
            <person name="Fraser-Liggett C.M."/>
            <person name="Johnson P.J."/>
        </authorList>
    </citation>
    <scope>NUCLEOTIDE SEQUENCE [LARGE SCALE GENOMIC DNA]</scope>
    <source>
        <strain evidence="9">G3</strain>
    </source>
</reference>
<dbReference type="eggNOG" id="KOG0413">
    <property type="taxonomic scope" value="Eukaryota"/>
</dbReference>
<dbReference type="PANTHER" id="PTHR14222:SF1">
    <property type="entry name" value="CONDENSIN-2 COMPLEX SUBUNIT D3"/>
    <property type="match status" value="1"/>
</dbReference>
<dbReference type="RefSeq" id="XP_001321836.1">
    <property type="nucleotide sequence ID" value="XM_001321801.1"/>
</dbReference>
<dbReference type="VEuPathDB" id="TrichDB:TVAGG3_0882030"/>
<evidence type="ECO:0000256" key="6">
    <source>
        <dbReference type="ARBA" id="ARBA00023306"/>
    </source>
</evidence>
<sequence length="1059" mass="120932">MSESLSQQAIGFLNSLGITQLSRSDHYNVTHYGEMHNTENLEEISRLIHENPTDFKKLVSILRNIRDCGEYTEFFALLESNDLPLDIFIPLCMKFITKEDILAQISSVLYGILLGYRPIQHNYNEILIQKVIHNIIKASNSVELKKDITDVDISYVSIADGFFSEFSSAISADFINIATREVYTAFIELSFKIGSTMTKQISQYVPNLEENVMKFIQSALQISPDYVAPHVVSFLVADNLPKNQRVQKFREKIIESTMYSLQGSDSTLTLICQHLTVRCPDRAAMREMISQTIKSFFNAIHDKQKYTSYLMKCIKSTKMSLRNVSLEVLSVLIPYFDLNFINEITEILKKMTTEVHPNIKSLAIGALSSIVEYTGNTDFFDVLKHSLLDEKVVVRKSSLNFLSILIKKINEENSEILELLSQRTRDKSPLIRHEAIKMLSDYFTKFISEKTFFVFLDSVLPRVLDDDKKIVTFSTQMIETHFLSDINLSMKYSSVFDENIVENLRSSLQIIKTNSQKQIKNFAKLISKKLNGDVDGGFWALADVISEFETKQFNKDLLKDLWPKRLSISHHFLSICSKHANKTWIKDAMNDVTNISKGNLTCNYGHIKYLVEISGSDKENTKIFRNLFKKCLEKNIKDNDCIVYLVGCLSSYFTLENRDEINPLIDICFDKQIDNKIRSIGILSLGKCLLTKKEVAQDVIILLSNDLTSDSHSTIKMNEITALSDLLIKYGTFASVFIDNALKLLIDGEDIVKRHVLVMITRLVTEDYIKVKSNLFFKLLKSLLDENPMISNFASSCIFDLIVPKSSKILLFLSDAVSFYNSPDVGIFGVNIQERKKIYDFCVDRMTDIQCWSTIQTLCSKYIDHHMTVDTSHMRDSLTIIGICYQAIISRSSTSKSDNLNETESQELSSSQESRNDGRESIQKLLVIIQQQIIKVLLPKMIDLHYHLRSTNSPLQGDLKKLMSLIVRSDSSFLQYIEMIDKTLSNELKIYLQRTPENEDPSLPPSPSVRRVFSSSLLTRLAARGSPARQTTNSTPSRSQTPDDFSILLKRMPNLDEDE</sequence>
<dbReference type="EMBL" id="DS113354">
    <property type="protein sequence ID" value="EAY09613.1"/>
    <property type="molecule type" value="Genomic_DNA"/>
</dbReference>
<keyword evidence="6" id="KW-0131">Cell cycle</keyword>
<dbReference type="GO" id="GO:0000796">
    <property type="term" value="C:condensin complex"/>
    <property type="evidence" value="ECO:0000318"/>
    <property type="project" value="GO_Central"/>
</dbReference>
<dbReference type="VEuPathDB" id="TrichDB:TVAG_056570"/>
<keyword evidence="2" id="KW-0132">Cell division</keyword>